<feature type="chain" id="PRO_5031225247" description="Porin domain-containing protein" evidence="1">
    <location>
        <begin position="25"/>
        <end position="394"/>
    </location>
</feature>
<dbReference type="GO" id="GO:0015288">
    <property type="term" value="F:porin activity"/>
    <property type="evidence" value="ECO:0007669"/>
    <property type="project" value="InterPro"/>
</dbReference>
<sequence>MNTSKLVMTMLGGACLAGASTAQAVNWQAGDWTLGLGGNINAFYTVTSCDTGDLNSGGTTLAGLACGSTDDDAHSVSNGLLPASLNFSATTNQNGYDLAAHVNVYYGIASQGGGSSDALAFSTVDARQVYLTFGNDSMGTVLMGRNFGLFGLDAILNDISLVGSGPTFTADNPGHTTLGGLGYGYVYVDRLAQINWTTPAMGGFSATIGIFNPMNGNANGSTSQGQDSPGIHGKASYKWDGDINGLVSATFITQDVDLAGGSESTMRGWDLFGKLGFGDVGLTAYVYDGEGMSTLALGGLVLPGFDAATGDAEETSGYYLQGTYKIGNTKLGLNWSESEQEKITEVENTRITLGVYHNLTPALTLMAEYSDMESETSVGSDDTNALNVGAILFF</sequence>
<dbReference type="RefSeq" id="WP_162420072.1">
    <property type="nucleotide sequence ID" value="NZ_MARB01000001.1"/>
</dbReference>
<protein>
    <recommendedName>
        <fullName evidence="2">Porin domain-containing protein</fullName>
    </recommendedName>
</protein>
<keyword evidence="4" id="KW-1185">Reference proteome</keyword>
<dbReference type="EMBL" id="MARB01000001">
    <property type="protein sequence ID" value="ODJ89674.1"/>
    <property type="molecule type" value="Genomic_DNA"/>
</dbReference>
<dbReference type="Pfam" id="PF13609">
    <property type="entry name" value="Porin_4"/>
    <property type="match status" value="1"/>
</dbReference>
<evidence type="ECO:0000313" key="4">
    <source>
        <dbReference type="Proteomes" id="UP000094769"/>
    </source>
</evidence>
<dbReference type="Gene3D" id="2.40.160.10">
    <property type="entry name" value="Porin"/>
    <property type="match status" value="1"/>
</dbReference>
<dbReference type="SUPFAM" id="SSF56935">
    <property type="entry name" value="Porins"/>
    <property type="match status" value="1"/>
</dbReference>
<reference evidence="3 4" key="1">
    <citation type="submission" date="2016-06" db="EMBL/GenBank/DDBJ databases">
        <title>Genome sequence of endosymbiont of Candidatus Endolucinida thiodiazotropha.</title>
        <authorList>
            <person name="Poehlein A."/>
            <person name="Koenig S."/>
            <person name="Heiden S.E."/>
            <person name="Thuermer A."/>
            <person name="Voget S."/>
            <person name="Daniel R."/>
            <person name="Markert S."/>
            <person name="Gros O."/>
            <person name="Schweder T."/>
        </authorList>
    </citation>
    <scope>NUCLEOTIDE SEQUENCE [LARGE SCALE GENOMIC DNA]</scope>
    <source>
        <strain evidence="3 4">COS</strain>
    </source>
</reference>
<dbReference type="GO" id="GO:0016020">
    <property type="term" value="C:membrane"/>
    <property type="evidence" value="ECO:0007669"/>
    <property type="project" value="InterPro"/>
</dbReference>
<name>A0A7Z0VR47_9GAMM</name>
<dbReference type="Proteomes" id="UP000094769">
    <property type="component" value="Unassembled WGS sequence"/>
</dbReference>
<proteinExistence type="predicted"/>
<organism evidence="3 4">
    <name type="scientific">Candidatus Thiodiazotropha endolucinida</name>
    <dbReference type="NCBI Taxonomy" id="1655433"/>
    <lineage>
        <taxon>Bacteria</taxon>
        <taxon>Pseudomonadati</taxon>
        <taxon>Pseudomonadota</taxon>
        <taxon>Gammaproteobacteria</taxon>
        <taxon>Chromatiales</taxon>
        <taxon>Sedimenticolaceae</taxon>
        <taxon>Candidatus Thiodiazotropha</taxon>
    </lineage>
</organism>
<accession>A0A7Z0VR47</accession>
<evidence type="ECO:0000259" key="2">
    <source>
        <dbReference type="Pfam" id="PF13609"/>
    </source>
</evidence>
<evidence type="ECO:0000313" key="3">
    <source>
        <dbReference type="EMBL" id="ODJ89674.1"/>
    </source>
</evidence>
<feature type="signal peptide" evidence="1">
    <location>
        <begin position="1"/>
        <end position="24"/>
    </location>
</feature>
<evidence type="ECO:0000256" key="1">
    <source>
        <dbReference type="SAM" id="SignalP"/>
    </source>
</evidence>
<dbReference type="InterPro" id="IPR023614">
    <property type="entry name" value="Porin_dom_sf"/>
</dbReference>
<comment type="caution">
    <text evidence="3">The sequence shown here is derived from an EMBL/GenBank/DDBJ whole genome shotgun (WGS) entry which is preliminary data.</text>
</comment>
<dbReference type="InterPro" id="IPR033900">
    <property type="entry name" value="Gram_neg_porin_domain"/>
</dbReference>
<keyword evidence="1" id="KW-0732">Signal</keyword>
<gene>
    <name evidence="3" type="ORF">CODIS_02340</name>
</gene>
<dbReference type="AlphaFoldDB" id="A0A7Z0VR47"/>
<feature type="domain" description="Porin" evidence="2">
    <location>
        <begin position="16"/>
        <end position="375"/>
    </location>
</feature>